<evidence type="ECO:0000313" key="2">
    <source>
        <dbReference type="EMBL" id="VDO18647.1"/>
    </source>
</evidence>
<gene>
    <name evidence="2" type="ORF">HPBE_LOCUS265</name>
</gene>
<reference evidence="2" key="1">
    <citation type="submission" date="2018-11" db="EMBL/GenBank/DDBJ databases">
        <authorList>
            <consortium name="Pathogen Informatics"/>
        </authorList>
    </citation>
    <scope>NUCLEOTIDE SEQUENCE [LARGE SCALE GENOMIC DNA]</scope>
</reference>
<dbReference type="AlphaFoldDB" id="A0A3P7U820"/>
<protein>
    <recommendedName>
        <fullName evidence="3">DFDF domain-containing protein</fullName>
    </recommendedName>
</protein>
<name>A0A3P7U820_HELPZ</name>
<feature type="compositionally biased region" description="Polar residues" evidence="1">
    <location>
        <begin position="124"/>
        <end position="137"/>
    </location>
</feature>
<dbReference type="GO" id="GO:0031087">
    <property type="term" value="P:deadenylation-independent decapping of nuclear-transcribed mRNA"/>
    <property type="evidence" value="ECO:0007669"/>
    <property type="project" value="TreeGrafter"/>
</dbReference>
<dbReference type="PANTHER" id="PTHR13612">
    <property type="entry name" value="ENHANCER OF MRNA-DECAPPING PROTEIN 3"/>
    <property type="match status" value="1"/>
</dbReference>
<feature type="compositionally biased region" description="Low complexity" evidence="1">
    <location>
        <begin position="256"/>
        <end position="277"/>
    </location>
</feature>
<dbReference type="PANTHER" id="PTHR13612:SF0">
    <property type="entry name" value="ENHANCER OF MRNA-DECAPPING PROTEIN 3"/>
    <property type="match status" value="1"/>
</dbReference>
<dbReference type="GO" id="GO:0033962">
    <property type="term" value="P:P-body assembly"/>
    <property type="evidence" value="ECO:0007669"/>
    <property type="project" value="TreeGrafter"/>
</dbReference>
<dbReference type="GO" id="GO:0003729">
    <property type="term" value="F:mRNA binding"/>
    <property type="evidence" value="ECO:0007669"/>
    <property type="project" value="TreeGrafter"/>
</dbReference>
<proteinExistence type="predicted"/>
<feature type="region of interest" description="Disordered" evidence="1">
    <location>
        <begin position="124"/>
        <end position="148"/>
    </location>
</feature>
<evidence type="ECO:0008006" key="3">
    <source>
        <dbReference type="Google" id="ProtNLM"/>
    </source>
</evidence>
<organism evidence="2">
    <name type="scientific">Heligmosomoides polygyrus</name>
    <name type="common">Parasitic roundworm</name>
    <dbReference type="NCBI Taxonomy" id="6339"/>
    <lineage>
        <taxon>Eukaryota</taxon>
        <taxon>Metazoa</taxon>
        <taxon>Ecdysozoa</taxon>
        <taxon>Nematoda</taxon>
        <taxon>Chromadorea</taxon>
        <taxon>Rhabditida</taxon>
        <taxon>Rhabditina</taxon>
        <taxon>Rhabditomorpha</taxon>
        <taxon>Strongyloidea</taxon>
        <taxon>Heligmosomidae</taxon>
        <taxon>Heligmosomoides</taxon>
    </lineage>
</organism>
<dbReference type="GO" id="GO:0000932">
    <property type="term" value="C:P-body"/>
    <property type="evidence" value="ECO:0007669"/>
    <property type="project" value="TreeGrafter"/>
</dbReference>
<feature type="region of interest" description="Disordered" evidence="1">
    <location>
        <begin position="250"/>
        <end position="281"/>
    </location>
</feature>
<sequence>MSVTPQFRSFEPQVPVARDILVAKVKNRGKTKGPSGDPLLDSKKLRGRIANGNDELVKPIDFELLNTDFDFDANLEQFKRENMEDEYYESVEKQKMSQNFAHYENIIDDPSRLTSWTSVGGGNASSTSCGRVGTSNRPADERRSPPIRPISFCPSGSETTYDGFPLPVLDAALKKKYLSECCSSMGADVYFYLVADRLIMWLIDVVGRLGISLDHAVVLASSSTHLRLVDRILSHLDNRGPMLYFGDASPTLRPVTDSPSPTSPTSPQASPTSSTDSVAVSGTSLTGEHRSAFLASGRVFNVITVFHVTVKF</sequence>
<dbReference type="OrthoDB" id="5824531at2759"/>
<accession>A0A3P7U820</accession>
<dbReference type="EMBL" id="UZAH01000169">
    <property type="protein sequence ID" value="VDO18647.1"/>
    <property type="molecule type" value="Genomic_DNA"/>
</dbReference>
<evidence type="ECO:0000256" key="1">
    <source>
        <dbReference type="SAM" id="MobiDB-lite"/>
    </source>
</evidence>